<reference evidence="1" key="1">
    <citation type="submission" date="2022-12" db="EMBL/GenBank/DDBJ databases">
        <authorList>
            <person name="Petersen C."/>
        </authorList>
    </citation>
    <scope>NUCLEOTIDE SEQUENCE</scope>
    <source>
        <strain evidence="1">IBT 15544</strain>
    </source>
</reference>
<proteinExistence type="predicted"/>
<dbReference type="PANTHER" id="PTHR35861">
    <property type="match status" value="1"/>
</dbReference>
<accession>A0A9W9MI36</accession>
<dbReference type="Proteomes" id="UP001150904">
    <property type="component" value="Unassembled WGS sequence"/>
</dbReference>
<dbReference type="InterPro" id="IPR052042">
    <property type="entry name" value="Tail_sheath_structural"/>
</dbReference>
<reference evidence="1" key="2">
    <citation type="journal article" date="2023" name="IMA Fungus">
        <title>Comparative genomic study of the Penicillium genus elucidates a diverse pangenome and 15 lateral gene transfer events.</title>
        <authorList>
            <person name="Petersen C."/>
            <person name="Sorensen T."/>
            <person name="Nielsen M.R."/>
            <person name="Sondergaard T.E."/>
            <person name="Sorensen J.L."/>
            <person name="Fitzpatrick D.A."/>
            <person name="Frisvad J.C."/>
            <person name="Nielsen K.L."/>
        </authorList>
    </citation>
    <scope>NUCLEOTIDE SEQUENCE</scope>
    <source>
        <strain evidence="1">IBT 15544</strain>
    </source>
</reference>
<dbReference type="Gene3D" id="3.40.50.11780">
    <property type="match status" value="1"/>
</dbReference>
<dbReference type="AlphaFoldDB" id="A0A9W9MI36"/>
<dbReference type="GeneID" id="83180727"/>
<name>A0A9W9MI36_9EURO</name>
<dbReference type="PANTHER" id="PTHR35861:SF1">
    <property type="entry name" value="PHAGE TAIL SHEATH PROTEIN"/>
    <property type="match status" value="1"/>
</dbReference>
<dbReference type="OrthoDB" id="2433322at2759"/>
<organism evidence="1 2">
    <name type="scientific">Penicillium cinerascens</name>
    <dbReference type="NCBI Taxonomy" id="70096"/>
    <lineage>
        <taxon>Eukaryota</taxon>
        <taxon>Fungi</taxon>
        <taxon>Dikarya</taxon>
        <taxon>Ascomycota</taxon>
        <taxon>Pezizomycotina</taxon>
        <taxon>Eurotiomycetes</taxon>
        <taxon>Eurotiomycetidae</taxon>
        <taxon>Eurotiales</taxon>
        <taxon>Aspergillaceae</taxon>
        <taxon>Penicillium</taxon>
    </lineage>
</organism>
<evidence type="ECO:0000313" key="1">
    <source>
        <dbReference type="EMBL" id="KAJ5201701.1"/>
    </source>
</evidence>
<comment type="caution">
    <text evidence="1">The sequence shown here is derived from an EMBL/GenBank/DDBJ whole genome shotgun (WGS) entry which is preliminary data.</text>
</comment>
<gene>
    <name evidence="1" type="ORF">N7498_006364</name>
</gene>
<sequence>MANEPGVLLEDSLETKQAPHLETAIPVFAVGAEVGITQTIRIETLNEFKTHMGSFNASQTLHVAVRSFFDNGGAFCYLIATSQWVSEIPKLKTVTLLVAAGQDILQPVSQLCQPGACLFALLDGPQGSLADENLAHYPSASHAAVYYPWLSAEWAGTAIPPSAVMAALYYKTDKERGVWSTPANIALQRDLSPLSSVTDEQQRQLLHINMIRNFRGRGTLVWGEEHWIKARPSFGISLPVVLSILSNETFGQFSAHSCPSLTHLGHGRVYARHSKII</sequence>
<keyword evidence="2" id="KW-1185">Reference proteome</keyword>
<protein>
    <submittedName>
        <fullName evidence="1">Uncharacterized protein</fullName>
    </submittedName>
</protein>
<dbReference type="EMBL" id="JAPQKR010000013">
    <property type="protein sequence ID" value="KAJ5201701.1"/>
    <property type="molecule type" value="Genomic_DNA"/>
</dbReference>
<evidence type="ECO:0000313" key="2">
    <source>
        <dbReference type="Proteomes" id="UP001150904"/>
    </source>
</evidence>
<dbReference type="RefSeq" id="XP_058307617.1">
    <property type="nucleotide sequence ID" value="XM_058453426.1"/>
</dbReference>